<dbReference type="OrthoDB" id="4083608at2759"/>
<dbReference type="Proteomes" id="UP000190831">
    <property type="component" value="Chromosome B"/>
</dbReference>
<dbReference type="InterPro" id="IPR053092">
    <property type="entry name" value="Mitochondrial_unc_protein"/>
</dbReference>
<dbReference type="OMA" id="EGWLWNK"/>
<accession>A0A1G4M7Z2</accession>
<gene>
    <name evidence="1" type="ORF">LAFE_0B02828G</name>
</gene>
<protein>
    <submittedName>
        <fullName evidence="1">LAFE_0B02828g1_1</fullName>
    </submittedName>
</protein>
<keyword evidence="2" id="KW-1185">Reference proteome</keyword>
<organism evidence="1 2">
    <name type="scientific">Lachancea fermentati</name>
    <name type="common">Zygosaccharomyces fermentati</name>
    <dbReference type="NCBI Taxonomy" id="4955"/>
    <lineage>
        <taxon>Eukaryota</taxon>
        <taxon>Fungi</taxon>
        <taxon>Dikarya</taxon>
        <taxon>Ascomycota</taxon>
        <taxon>Saccharomycotina</taxon>
        <taxon>Saccharomycetes</taxon>
        <taxon>Saccharomycetales</taxon>
        <taxon>Saccharomycetaceae</taxon>
        <taxon>Lachancea</taxon>
    </lineage>
</organism>
<name>A0A1G4M7Z2_LACFM</name>
<evidence type="ECO:0000313" key="2">
    <source>
        <dbReference type="Proteomes" id="UP000190831"/>
    </source>
</evidence>
<dbReference type="PANTHER" id="PTHR28048:SF1">
    <property type="entry name" value="ACR195WP"/>
    <property type="match status" value="1"/>
</dbReference>
<evidence type="ECO:0000313" key="1">
    <source>
        <dbReference type="EMBL" id="SCV99802.1"/>
    </source>
</evidence>
<dbReference type="PANTHER" id="PTHR28048">
    <property type="entry name" value="ACR195WP"/>
    <property type="match status" value="1"/>
</dbReference>
<sequence>MQSNILSVFNPPPERTLTEEETRDCIPCQIMSTMFSVGFGSYLLSGKAFQYSQKEKNKGISPQDFQKLNPAWWRYTLRTVGGCLIGFGFIRGSEGWLWNKNKEYNRF</sequence>
<proteinExistence type="predicted"/>
<dbReference type="EMBL" id="LT598489">
    <property type="protein sequence ID" value="SCV99802.1"/>
    <property type="molecule type" value="Genomic_DNA"/>
</dbReference>
<dbReference type="AlphaFoldDB" id="A0A1G4M7Z2"/>
<reference evidence="2" key="1">
    <citation type="submission" date="2016-03" db="EMBL/GenBank/DDBJ databases">
        <authorList>
            <person name="Devillers H."/>
        </authorList>
    </citation>
    <scope>NUCLEOTIDE SEQUENCE [LARGE SCALE GENOMIC DNA]</scope>
</reference>